<gene>
    <name evidence="9" type="primary">ccsB</name>
    <name evidence="9" type="ORF">HPC72_06435</name>
</gene>
<dbReference type="GO" id="GO:0005886">
    <property type="term" value="C:plasma membrane"/>
    <property type="evidence" value="ECO:0007669"/>
    <property type="project" value="TreeGrafter"/>
</dbReference>
<feature type="region of interest" description="Disordered" evidence="6">
    <location>
        <begin position="39"/>
        <end position="60"/>
    </location>
</feature>
<keyword evidence="10" id="KW-1185">Reference proteome</keyword>
<feature type="transmembrane region" description="Helical" evidence="7">
    <location>
        <begin position="287"/>
        <end position="307"/>
    </location>
</feature>
<keyword evidence="4 7" id="KW-1133">Transmembrane helix</keyword>
<evidence type="ECO:0000256" key="5">
    <source>
        <dbReference type="ARBA" id="ARBA00023136"/>
    </source>
</evidence>
<feature type="transmembrane region" description="Helical" evidence="7">
    <location>
        <begin position="177"/>
        <end position="203"/>
    </location>
</feature>
<evidence type="ECO:0000256" key="6">
    <source>
        <dbReference type="SAM" id="MobiDB-lite"/>
    </source>
</evidence>
<accession>A0A6M8AZC9</accession>
<feature type="transmembrane region" description="Helical" evidence="7">
    <location>
        <begin position="257"/>
        <end position="275"/>
    </location>
</feature>
<dbReference type="Pfam" id="PF01578">
    <property type="entry name" value="Cytochrom_C_asm"/>
    <property type="match status" value="1"/>
</dbReference>
<feature type="domain" description="Cytochrome c assembly protein" evidence="8">
    <location>
        <begin position="124"/>
        <end position="311"/>
    </location>
</feature>
<dbReference type="AlphaFoldDB" id="A0A6M8AZC9"/>
<evidence type="ECO:0000313" key="10">
    <source>
        <dbReference type="Proteomes" id="UP000504752"/>
    </source>
</evidence>
<reference evidence="9 10" key="1">
    <citation type="submission" date="2020-05" db="EMBL/GenBank/DDBJ databases">
        <title>Actinomyces sp. zg-325.</title>
        <authorList>
            <person name="Yang C."/>
        </authorList>
    </citation>
    <scope>NUCLEOTIDE SEQUENCE [LARGE SCALE GENOMIC DNA]</scope>
    <source>
        <strain evidence="10">zg-325</strain>
    </source>
</reference>
<evidence type="ECO:0000313" key="9">
    <source>
        <dbReference type="EMBL" id="QKD79919.1"/>
    </source>
</evidence>
<keyword evidence="3" id="KW-0201">Cytochrome c-type biogenesis</keyword>
<proteinExistence type="predicted"/>
<feature type="transmembrane region" description="Helical" evidence="7">
    <location>
        <begin position="114"/>
        <end position="132"/>
    </location>
</feature>
<evidence type="ECO:0000259" key="8">
    <source>
        <dbReference type="Pfam" id="PF01578"/>
    </source>
</evidence>
<evidence type="ECO:0000256" key="4">
    <source>
        <dbReference type="ARBA" id="ARBA00022989"/>
    </source>
</evidence>
<dbReference type="GO" id="GO:0020037">
    <property type="term" value="F:heme binding"/>
    <property type="evidence" value="ECO:0007669"/>
    <property type="project" value="InterPro"/>
</dbReference>
<dbReference type="Proteomes" id="UP000504752">
    <property type="component" value="Chromosome"/>
</dbReference>
<dbReference type="NCBIfam" id="TIGR03144">
    <property type="entry name" value="cytochr_II_ccsB"/>
    <property type="match status" value="1"/>
</dbReference>
<feature type="transmembrane region" description="Helical" evidence="7">
    <location>
        <begin position="6"/>
        <end position="29"/>
    </location>
</feature>
<sequence length="314" mass="33927">MDNVLSIGQFLLTSAMAILVLAVVCDAVVLTGRGARAQAVPAPASPGRAHGGKAPGGAARSRASHSAHWARASRPGLPRGLALYATGFTAIALALITAYLALRASATGYSPFANQHEFAVSFTFGILLMYLIAEFRYRVRWLSIVVLPVVIALLIYADSQDKAIKPLVPALRNSLMLTLHVFFAVLAYGAACVSFAAAILYLLHPHLKRFRSLPSREVLDDVGYKAATATFPLLTMMTVLGAVWANTAWGRYWGWDPKETAALVTWLVYGAYLHARVTRGWQGSRSAWLLILGFAAVLFAYFGNHFFGGLHSYG</sequence>
<organism evidence="9 10">
    <name type="scientific">Actinomyces marmotae</name>
    <dbReference type="NCBI Taxonomy" id="2737173"/>
    <lineage>
        <taxon>Bacteria</taxon>
        <taxon>Bacillati</taxon>
        <taxon>Actinomycetota</taxon>
        <taxon>Actinomycetes</taxon>
        <taxon>Actinomycetales</taxon>
        <taxon>Actinomycetaceae</taxon>
        <taxon>Actinomyces</taxon>
    </lineage>
</organism>
<evidence type="ECO:0000256" key="2">
    <source>
        <dbReference type="ARBA" id="ARBA00022692"/>
    </source>
</evidence>
<feature type="transmembrane region" description="Helical" evidence="7">
    <location>
        <begin position="139"/>
        <end position="157"/>
    </location>
</feature>
<dbReference type="InterPro" id="IPR045062">
    <property type="entry name" value="Cyt_c_biogenesis_CcsA/CcmC"/>
</dbReference>
<dbReference type="GO" id="GO:0017004">
    <property type="term" value="P:cytochrome complex assembly"/>
    <property type="evidence" value="ECO:0007669"/>
    <property type="project" value="UniProtKB-KW"/>
</dbReference>
<protein>
    <submittedName>
        <fullName evidence="9">C-type cytochrome biogenesis protein CcsB</fullName>
    </submittedName>
</protein>
<dbReference type="EMBL" id="CP053642">
    <property type="protein sequence ID" value="QKD79919.1"/>
    <property type="molecule type" value="Genomic_DNA"/>
</dbReference>
<evidence type="ECO:0000256" key="1">
    <source>
        <dbReference type="ARBA" id="ARBA00004141"/>
    </source>
</evidence>
<keyword evidence="2 7" id="KW-0812">Transmembrane</keyword>
<dbReference type="RefSeq" id="WP_159523417.1">
    <property type="nucleotide sequence ID" value="NZ_CP053642.1"/>
</dbReference>
<evidence type="ECO:0000256" key="7">
    <source>
        <dbReference type="SAM" id="Phobius"/>
    </source>
</evidence>
<dbReference type="PANTHER" id="PTHR30071">
    <property type="entry name" value="HEME EXPORTER PROTEIN C"/>
    <property type="match status" value="1"/>
</dbReference>
<dbReference type="PANTHER" id="PTHR30071:SF1">
    <property type="entry name" value="CYTOCHROME B_B6 PROTEIN-RELATED"/>
    <property type="match status" value="1"/>
</dbReference>
<comment type="subcellular location">
    <subcellularLocation>
        <location evidence="1">Membrane</location>
        <topology evidence="1">Multi-pass membrane protein</topology>
    </subcellularLocation>
</comment>
<name>A0A6M8AZC9_9ACTO</name>
<feature type="transmembrane region" description="Helical" evidence="7">
    <location>
        <begin position="81"/>
        <end position="102"/>
    </location>
</feature>
<dbReference type="InterPro" id="IPR017562">
    <property type="entry name" value="Cyt_c_biogenesis_CcsA"/>
</dbReference>
<feature type="transmembrane region" description="Helical" evidence="7">
    <location>
        <begin position="224"/>
        <end position="245"/>
    </location>
</feature>
<evidence type="ECO:0000256" key="3">
    <source>
        <dbReference type="ARBA" id="ARBA00022748"/>
    </source>
</evidence>
<dbReference type="KEGG" id="amam:HPC72_06435"/>
<dbReference type="InterPro" id="IPR002541">
    <property type="entry name" value="Cyt_c_assembly"/>
</dbReference>
<keyword evidence="5 7" id="KW-0472">Membrane</keyword>